<protein>
    <submittedName>
        <fullName evidence="2">Unannotated protein</fullName>
    </submittedName>
</protein>
<evidence type="ECO:0000256" key="1">
    <source>
        <dbReference type="SAM" id="Phobius"/>
    </source>
</evidence>
<dbReference type="EMBL" id="CAFBMK010000196">
    <property type="protein sequence ID" value="CAB4935484.1"/>
    <property type="molecule type" value="Genomic_DNA"/>
</dbReference>
<gene>
    <name evidence="2" type="ORF">UFOPK3564_02621</name>
</gene>
<proteinExistence type="predicted"/>
<feature type="transmembrane region" description="Helical" evidence="1">
    <location>
        <begin position="6"/>
        <end position="26"/>
    </location>
</feature>
<reference evidence="2" key="1">
    <citation type="submission" date="2020-05" db="EMBL/GenBank/DDBJ databases">
        <authorList>
            <person name="Chiriac C."/>
            <person name="Salcher M."/>
            <person name="Ghai R."/>
            <person name="Kavagutti S V."/>
        </authorList>
    </citation>
    <scope>NUCLEOTIDE SEQUENCE</scope>
</reference>
<name>A0A6J7IYS8_9ZZZZ</name>
<organism evidence="2">
    <name type="scientific">freshwater metagenome</name>
    <dbReference type="NCBI Taxonomy" id="449393"/>
    <lineage>
        <taxon>unclassified sequences</taxon>
        <taxon>metagenomes</taxon>
        <taxon>ecological metagenomes</taxon>
    </lineage>
</organism>
<sequence>MSIVNRLVNAIVIVITAPFRAIAALFGRRR</sequence>
<keyword evidence="1" id="KW-0472">Membrane</keyword>
<accession>A0A6J7IYS8</accession>
<keyword evidence="1" id="KW-0812">Transmembrane</keyword>
<keyword evidence="1" id="KW-1133">Transmembrane helix</keyword>
<evidence type="ECO:0000313" key="2">
    <source>
        <dbReference type="EMBL" id="CAB4935484.1"/>
    </source>
</evidence>
<dbReference type="AlphaFoldDB" id="A0A6J7IYS8"/>